<dbReference type="EMBL" id="PYFT01000001">
    <property type="protein sequence ID" value="PSR52495.1"/>
    <property type="molecule type" value="Genomic_DNA"/>
</dbReference>
<dbReference type="InterPro" id="IPR008927">
    <property type="entry name" value="6-PGluconate_DH-like_C_sf"/>
</dbReference>
<dbReference type="PANTHER" id="PTHR30524">
    <property type="entry name" value="MANNITOL-1-PHOSPHATE 5-DEHYDROGENASE"/>
    <property type="match status" value="1"/>
</dbReference>
<proteinExistence type="predicted"/>
<evidence type="ECO:0000256" key="2">
    <source>
        <dbReference type="ARBA" id="ARBA00023027"/>
    </source>
</evidence>
<evidence type="ECO:0000259" key="4">
    <source>
        <dbReference type="Pfam" id="PF08125"/>
    </source>
</evidence>
<comment type="caution">
    <text evidence="5">The sequence shown here is derived from an EMBL/GenBank/DDBJ whole genome shotgun (WGS) entry which is preliminary data.</text>
</comment>
<dbReference type="Gene3D" id="1.10.1040.10">
    <property type="entry name" value="N-(1-d-carboxylethyl)-l-norvaline Dehydrogenase, domain 2"/>
    <property type="match status" value="1"/>
</dbReference>
<dbReference type="GO" id="GO:0019592">
    <property type="term" value="P:mannitol catabolic process"/>
    <property type="evidence" value="ECO:0007669"/>
    <property type="project" value="TreeGrafter"/>
</dbReference>
<keyword evidence="2" id="KW-0520">NAD</keyword>
<dbReference type="PANTHER" id="PTHR30524:SF0">
    <property type="entry name" value="ALTRONATE OXIDOREDUCTASE-RELATED"/>
    <property type="match status" value="1"/>
</dbReference>
<dbReference type="InterPro" id="IPR013118">
    <property type="entry name" value="Mannitol_DH_C"/>
</dbReference>
<dbReference type="Proteomes" id="UP000240357">
    <property type="component" value="Unassembled WGS sequence"/>
</dbReference>
<keyword evidence="6" id="KW-1185">Reference proteome</keyword>
<dbReference type="NCBIfam" id="NF002969">
    <property type="entry name" value="PRK03643.1"/>
    <property type="match status" value="1"/>
</dbReference>
<dbReference type="RefSeq" id="WP_106926171.1">
    <property type="nucleotide sequence ID" value="NZ_PYFT01000001.1"/>
</dbReference>
<dbReference type="GO" id="GO:0005829">
    <property type="term" value="C:cytosol"/>
    <property type="evidence" value="ECO:0007669"/>
    <property type="project" value="TreeGrafter"/>
</dbReference>
<dbReference type="OrthoDB" id="9768714at2"/>
<reference evidence="5 6" key="1">
    <citation type="submission" date="2018-03" db="EMBL/GenBank/DDBJ databases">
        <title>Adhaeribacter sp. HMF7605 Genome sequencing and assembly.</title>
        <authorList>
            <person name="Kang H."/>
            <person name="Kang J."/>
            <person name="Cha I."/>
            <person name="Kim H."/>
            <person name="Joh K."/>
        </authorList>
    </citation>
    <scope>NUCLEOTIDE SEQUENCE [LARGE SCALE GENOMIC DNA]</scope>
    <source>
        <strain evidence="5 6">HMF7605</strain>
    </source>
</reference>
<protein>
    <submittedName>
        <fullName evidence="5">Altronate oxidoreductase</fullName>
    </submittedName>
</protein>
<evidence type="ECO:0000313" key="6">
    <source>
        <dbReference type="Proteomes" id="UP000240357"/>
    </source>
</evidence>
<dbReference type="InterPro" id="IPR036291">
    <property type="entry name" value="NAD(P)-bd_dom_sf"/>
</dbReference>
<feature type="domain" description="Mannitol dehydrogenase N-terminal" evidence="3">
    <location>
        <begin position="30"/>
        <end position="269"/>
    </location>
</feature>
<keyword evidence="1" id="KW-0560">Oxidoreductase</keyword>
<dbReference type="SUPFAM" id="SSF51735">
    <property type="entry name" value="NAD(P)-binding Rossmann-fold domains"/>
    <property type="match status" value="1"/>
</dbReference>
<organism evidence="5 6">
    <name type="scientific">Adhaeribacter arboris</name>
    <dbReference type="NCBI Taxonomy" id="2072846"/>
    <lineage>
        <taxon>Bacteria</taxon>
        <taxon>Pseudomonadati</taxon>
        <taxon>Bacteroidota</taxon>
        <taxon>Cytophagia</taxon>
        <taxon>Cytophagales</taxon>
        <taxon>Hymenobacteraceae</taxon>
        <taxon>Adhaeribacter</taxon>
    </lineage>
</organism>
<evidence type="ECO:0000259" key="3">
    <source>
        <dbReference type="Pfam" id="PF01232"/>
    </source>
</evidence>
<evidence type="ECO:0000313" key="5">
    <source>
        <dbReference type="EMBL" id="PSR52495.1"/>
    </source>
</evidence>
<sequence length="507" mass="56957">MILNAENLKNITNAGQVEVPLPSFAQLPEKVLQFGTGVLLRGLPDYFIHKANQTGIFNGRVVVVKSTDQGDTISFAKQDNLYTLCVRGIEAGEKVEENILCSAISRVLSATSQWAQILEFAADPELTVVVSNTTEVGIQLVEDSIQAQPPISFPGKLLAVLWARYQAFAGDSTKGLVILPTELIPDNGIRLREIIWQLASQNQLDAHFKQWLTENNIFCNTLVDRIVPGKPEAMALTTLQQELGYQDDLLAIAEVYRLWAIEGEKRVQQVLSFAQADAGVVIAPDIHIFRELKLRLLNGTHTLSCGVAFLAGLQTVKQAMENELMADFICKLMQEEIAPAIPYPVEPAVALDFSQKVLDRFRNPHLEHQWLSITLNYTSKLKMRVVPVLLRYYELFHHVPENMALGFAAYLQFMQVKEKENNKYYGVFSGNRYVINDDTAPLYYELSQQADSENFVLTVLQNQELWGVNLAALPGFTASVQNYLTRLQENDIENILREMNLARVKTS</sequence>
<dbReference type="AlphaFoldDB" id="A0A2T2YAF0"/>
<gene>
    <name evidence="5" type="ORF">AHMF7605_02625</name>
</gene>
<name>A0A2T2YAF0_9BACT</name>
<dbReference type="Gene3D" id="3.40.50.720">
    <property type="entry name" value="NAD(P)-binding Rossmann-like Domain"/>
    <property type="match status" value="1"/>
</dbReference>
<dbReference type="GO" id="GO:0008926">
    <property type="term" value="F:mannitol-1-phosphate 5-dehydrogenase activity"/>
    <property type="evidence" value="ECO:0007669"/>
    <property type="project" value="TreeGrafter"/>
</dbReference>
<accession>A0A2T2YAF0</accession>
<dbReference type="InterPro" id="IPR013131">
    <property type="entry name" value="Mannitol_DH_N"/>
</dbReference>
<dbReference type="Pfam" id="PF08125">
    <property type="entry name" value="Mannitol_dh_C"/>
    <property type="match status" value="1"/>
</dbReference>
<dbReference type="InterPro" id="IPR013328">
    <property type="entry name" value="6PGD_dom2"/>
</dbReference>
<dbReference type="Pfam" id="PF01232">
    <property type="entry name" value="Mannitol_dh"/>
    <property type="match status" value="1"/>
</dbReference>
<feature type="domain" description="Mannitol dehydrogenase C-terminal" evidence="4">
    <location>
        <begin position="285"/>
        <end position="487"/>
    </location>
</feature>
<evidence type="ECO:0000256" key="1">
    <source>
        <dbReference type="ARBA" id="ARBA00023002"/>
    </source>
</evidence>
<dbReference type="SUPFAM" id="SSF48179">
    <property type="entry name" value="6-phosphogluconate dehydrogenase C-terminal domain-like"/>
    <property type="match status" value="1"/>
</dbReference>